<sequence>MTLQQHSIKFNRQKLGSTKFARMAGII</sequence>
<accession>A0A0A8ZHT6</accession>
<name>A0A0A8ZHT6_ARUDO</name>
<dbReference type="EMBL" id="GBRH01258946">
    <property type="protein sequence ID" value="JAD38949.1"/>
    <property type="molecule type" value="Transcribed_RNA"/>
</dbReference>
<protein>
    <submittedName>
        <fullName evidence="1">Uncharacterized protein</fullName>
    </submittedName>
</protein>
<reference evidence="1" key="1">
    <citation type="submission" date="2014-09" db="EMBL/GenBank/DDBJ databases">
        <authorList>
            <person name="Magalhaes I.L.F."/>
            <person name="Oliveira U."/>
            <person name="Santos F.R."/>
            <person name="Vidigal T.H.D.A."/>
            <person name="Brescovit A.D."/>
            <person name="Santos A.J."/>
        </authorList>
    </citation>
    <scope>NUCLEOTIDE SEQUENCE</scope>
    <source>
        <tissue evidence="1">Shoot tissue taken approximately 20 cm above the soil surface</tissue>
    </source>
</reference>
<evidence type="ECO:0000313" key="1">
    <source>
        <dbReference type="EMBL" id="JAD38949.1"/>
    </source>
</evidence>
<organism evidence="1">
    <name type="scientific">Arundo donax</name>
    <name type="common">Giant reed</name>
    <name type="synonym">Donax arundinaceus</name>
    <dbReference type="NCBI Taxonomy" id="35708"/>
    <lineage>
        <taxon>Eukaryota</taxon>
        <taxon>Viridiplantae</taxon>
        <taxon>Streptophyta</taxon>
        <taxon>Embryophyta</taxon>
        <taxon>Tracheophyta</taxon>
        <taxon>Spermatophyta</taxon>
        <taxon>Magnoliopsida</taxon>
        <taxon>Liliopsida</taxon>
        <taxon>Poales</taxon>
        <taxon>Poaceae</taxon>
        <taxon>PACMAD clade</taxon>
        <taxon>Arundinoideae</taxon>
        <taxon>Arundineae</taxon>
        <taxon>Arundo</taxon>
    </lineage>
</organism>
<reference evidence="1" key="2">
    <citation type="journal article" date="2015" name="Data Brief">
        <title>Shoot transcriptome of the giant reed, Arundo donax.</title>
        <authorList>
            <person name="Barrero R.A."/>
            <person name="Guerrero F.D."/>
            <person name="Moolhuijzen P."/>
            <person name="Goolsby J.A."/>
            <person name="Tidwell J."/>
            <person name="Bellgard S.E."/>
            <person name="Bellgard M.I."/>
        </authorList>
    </citation>
    <scope>NUCLEOTIDE SEQUENCE</scope>
    <source>
        <tissue evidence="1">Shoot tissue taken approximately 20 cm above the soil surface</tissue>
    </source>
</reference>
<proteinExistence type="predicted"/>
<dbReference type="AlphaFoldDB" id="A0A0A8ZHT6"/>